<feature type="compositionally biased region" description="Polar residues" evidence="6">
    <location>
        <begin position="17"/>
        <end position="26"/>
    </location>
</feature>
<dbReference type="InterPro" id="IPR021151">
    <property type="entry name" value="GINS_A"/>
</dbReference>
<keyword evidence="4" id="KW-0235">DNA replication</keyword>
<reference evidence="9 11" key="1">
    <citation type="journal article" date="2016" name="PLoS ONE">
        <title>Sequence Assembly of Yarrowia lipolytica Strain W29/CLIB89 Shows Transposable Element Diversity.</title>
        <authorList>
            <person name="Magnan C."/>
            <person name="Yu J."/>
            <person name="Chang I."/>
            <person name="Jahn E."/>
            <person name="Kanomata Y."/>
            <person name="Wu J."/>
            <person name="Zeller M."/>
            <person name="Oakes M."/>
            <person name="Baldi P."/>
            <person name="Sandmeyer S."/>
        </authorList>
    </citation>
    <scope>NUCLEOTIDE SEQUENCE [LARGE SCALE GENOMIC DNA]</scope>
    <source>
        <strain evidence="9">CLIB89</strain>
        <strain evidence="11">CLIB89(W29)</strain>
    </source>
</reference>
<evidence type="ECO:0000256" key="2">
    <source>
        <dbReference type="ARBA" id="ARBA00008187"/>
    </source>
</evidence>
<dbReference type="eggNOG" id="KOG3176">
    <property type="taxonomic scope" value="Eukaryota"/>
</dbReference>
<evidence type="ECO:0000256" key="5">
    <source>
        <dbReference type="ARBA" id="ARBA00023242"/>
    </source>
</evidence>
<dbReference type="AlphaFoldDB" id="A0A1H6PHI0"/>
<dbReference type="GeneID" id="2907214"/>
<dbReference type="GO" id="GO:0000811">
    <property type="term" value="C:GINS complex"/>
    <property type="evidence" value="ECO:0007669"/>
    <property type="project" value="TreeGrafter"/>
</dbReference>
<dbReference type="InterPro" id="IPR031633">
    <property type="entry name" value="SLD5_C"/>
</dbReference>
<dbReference type="VEuPathDB" id="FungiDB:YALI1_B23061g"/>
<dbReference type="SMR" id="A0A1H6PHI0"/>
<evidence type="ECO:0000313" key="12">
    <source>
        <dbReference type="Proteomes" id="UP000256601"/>
    </source>
</evidence>
<evidence type="ECO:0000313" key="10">
    <source>
        <dbReference type="EMBL" id="RDW24375.1"/>
    </source>
</evidence>
<evidence type="ECO:0000313" key="11">
    <source>
        <dbReference type="Proteomes" id="UP000182444"/>
    </source>
</evidence>
<proteinExistence type="inferred from homology"/>
<evidence type="ECO:0000256" key="6">
    <source>
        <dbReference type="SAM" id="MobiDB-lite"/>
    </source>
</evidence>
<dbReference type="Proteomes" id="UP000256601">
    <property type="component" value="Unassembled WGS sequence"/>
</dbReference>
<evidence type="ECO:0000313" key="9">
    <source>
        <dbReference type="EMBL" id="AOW01855.1"/>
    </source>
</evidence>
<evidence type="ECO:0000256" key="1">
    <source>
        <dbReference type="ARBA" id="ARBA00004123"/>
    </source>
</evidence>
<dbReference type="RefSeq" id="XP_501032.1">
    <property type="nucleotide sequence ID" value="XM_501032.1"/>
</dbReference>
<dbReference type="EMBL" id="KZ859037">
    <property type="protein sequence ID" value="RDW24375.1"/>
    <property type="molecule type" value="Genomic_DNA"/>
</dbReference>
<dbReference type="Gene3D" id="1.20.58.1030">
    <property type="match status" value="1"/>
</dbReference>
<dbReference type="Proteomes" id="UP000182444">
    <property type="component" value="Chromosome 1B"/>
</dbReference>
<dbReference type="EMBL" id="CP017554">
    <property type="protein sequence ID" value="AOW01855.1"/>
    <property type="molecule type" value="Genomic_DNA"/>
</dbReference>
<evidence type="ECO:0000256" key="4">
    <source>
        <dbReference type="ARBA" id="ARBA00022705"/>
    </source>
</evidence>
<dbReference type="PANTHER" id="PTHR21206:SF0">
    <property type="entry name" value="DNA REPLICATION COMPLEX GINS PROTEIN SLD5"/>
    <property type="match status" value="1"/>
</dbReference>
<dbReference type="InterPro" id="IPR008591">
    <property type="entry name" value="GINS_Sld5"/>
</dbReference>
<dbReference type="InterPro" id="IPR036224">
    <property type="entry name" value="GINS_bundle-like_dom_sf"/>
</dbReference>
<sequence length="260" mass="29943">MEEDNLDLEGMDIHSGLDSSFHSPPHTSDPAGLSMDETDDIDDLINNVRPHDPLGTLEEKEADIKELTHSWVTERMSPTLLPTKEALLFRILKRVQLQIEVIEEKSIDMSPDTDVKLELLIVETELERIKYLIRSYLRVRLLKIDNSMEYYQSSPLDRMNMSQTERMYLNRHYALLKNLYAHQFMNTFPDSLKQMNDSSGSASMVQEPNMDHPVFVRVVKDTGRKIIIGNDSVKLRKGSIVVIKYSIIVKYVESGDVVFI</sequence>
<accession>A0A1H6PHI0</accession>
<dbReference type="Gene3D" id="3.40.5.60">
    <property type="match status" value="1"/>
</dbReference>
<dbReference type="CDD" id="cd21692">
    <property type="entry name" value="GINS_B_Sld5"/>
    <property type="match status" value="1"/>
</dbReference>
<dbReference type="OMA" id="ILETAWI"/>
<evidence type="ECO:0000256" key="3">
    <source>
        <dbReference type="ARBA" id="ARBA00014804"/>
    </source>
</evidence>
<dbReference type="PANTHER" id="PTHR21206">
    <property type="entry name" value="SLD5 PROTEIN"/>
    <property type="match status" value="1"/>
</dbReference>
<dbReference type="GO" id="GO:0000727">
    <property type="term" value="P:double-strand break repair via break-induced replication"/>
    <property type="evidence" value="ECO:0007669"/>
    <property type="project" value="TreeGrafter"/>
</dbReference>
<dbReference type="SUPFAM" id="SSF160059">
    <property type="entry name" value="PriA/YqbF domain"/>
    <property type="match status" value="1"/>
</dbReference>
<dbReference type="CDD" id="cd11711">
    <property type="entry name" value="GINS_A_Sld5"/>
    <property type="match status" value="1"/>
</dbReference>
<dbReference type="KEGG" id="yli:2907214"/>
<dbReference type="GO" id="GO:0006261">
    <property type="term" value="P:DNA-templated DNA replication"/>
    <property type="evidence" value="ECO:0007669"/>
    <property type="project" value="InterPro"/>
</dbReference>
<evidence type="ECO:0000259" key="8">
    <source>
        <dbReference type="Pfam" id="PF16922"/>
    </source>
</evidence>
<dbReference type="OrthoDB" id="338231at2759"/>
<dbReference type="InterPro" id="IPR038749">
    <property type="entry name" value="Sld5_GINS_A"/>
</dbReference>
<dbReference type="Pfam" id="PF16922">
    <property type="entry name" value="SLD5_C"/>
    <property type="match status" value="1"/>
</dbReference>
<feature type="region of interest" description="Disordered" evidence="6">
    <location>
        <begin position="1"/>
        <end position="33"/>
    </location>
</feature>
<dbReference type="VEuPathDB" id="FungiDB:YALI0_B17820g"/>
<reference evidence="10 12" key="2">
    <citation type="submission" date="2018-07" db="EMBL/GenBank/DDBJ databases">
        <title>Draft Genome Assemblies for Five Robust Yarrowia lipolytica Strains Exhibiting High Lipid Production and Pentose Sugar Utilization and Sugar Alcohol Secretion from Undetoxified Lignocellulosic Biomass Hydrolysates.</title>
        <authorList>
            <consortium name="DOE Joint Genome Institute"/>
            <person name="Walker C."/>
            <person name="Ryu S."/>
            <person name="Na H."/>
            <person name="Zane M."/>
            <person name="LaButti K."/>
            <person name="Lipzen A."/>
            <person name="Haridas S."/>
            <person name="Barry K."/>
            <person name="Grigoriev I.V."/>
            <person name="Quarterman J."/>
            <person name="Slininger P."/>
            <person name="Dien B."/>
            <person name="Trinh C.T."/>
        </authorList>
    </citation>
    <scope>NUCLEOTIDE SEQUENCE [LARGE SCALE GENOMIC DNA]</scope>
    <source>
        <strain evidence="10 12">YB392</strain>
    </source>
</reference>
<name>A0A1H6PHI0_YARLL</name>
<evidence type="ECO:0000259" key="7">
    <source>
        <dbReference type="Pfam" id="PF05916"/>
    </source>
</evidence>
<comment type="similarity">
    <text evidence="2">Belongs to the GINS4/SLD5 family.</text>
</comment>
<keyword evidence="5" id="KW-0539">Nucleus</keyword>
<feature type="domain" description="DNA replication complex GINS protein SLD5 C-terminal" evidence="8">
    <location>
        <begin position="208"/>
        <end position="259"/>
    </location>
</feature>
<feature type="domain" description="GINS subunit" evidence="7">
    <location>
        <begin position="103"/>
        <end position="180"/>
    </location>
</feature>
<dbReference type="Pfam" id="PF05916">
    <property type="entry name" value="Sld5"/>
    <property type="match status" value="1"/>
</dbReference>
<dbReference type="SUPFAM" id="SSF158573">
    <property type="entry name" value="GINS helical bundle-like"/>
    <property type="match status" value="1"/>
</dbReference>
<comment type="subcellular location">
    <subcellularLocation>
        <location evidence="1">Nucleus</location>
    </subcellularLocation>
</comment>
<feature type="compositionally biased region" description="Acidic residues" evidence="6">
    <location>
        <begin position="1"/>
        <end position="10"/>
    </location>
</feature>
<organism evidence="9 11">
    <name type="scientific">Yarrowia lipolytica</name>
    <name type="common">Candida lipolytica</name>
    <dbReference type="NCBI Taxonomy" id="4952"/>
    <lineage>
        <taxon>Eukaryota</taxon>
        <taxon>Fungi</taxon>
        <taxon>Dikarya</taxon>
        <taxon>Ascomycota</taxon>
        <taxon>Saccharomycotina</taxon>
        <taxon>Dipodascomycetes</taxon>
        <taxon>Dipodascales</taxon>
        <taxon>Dipodascales incertae sedis</taxon>
        <taxon>Yarrowia</taxon>
    </lineage>
</organism>
<gene>
    <name evidence="10" type="ORF">B0I71DRAFT_134414</name>
    <name evidence="9" type="ORF">YALI1_B23061g</name>
</gene>
<protein>
    <recommendedName>
        <fullName evidence="3">DNA replication complex GINS protein SLD5</fullName>
    </recommendedName>
</protein>